<keyword evidence="1 2" id="KW-0732">Signal</keyword>
<dbReference type="InterPro" id="IPR051418">
    <property type="entry name" value="Spondin/Thrombospondin_T1"/>
</dbReference>
<name>A0A420DGJ0_9FLAO</name>
<sequence length="316" mass="34250">MKNFTSLFLKYNLAVLVLLFSLSAQAQSTANYNISVTTIWNSMQHSSVPGNAHWSNLIGATHNTPNEFVSLGTNATTGIKDVAERGNNDEFIIEINNVIDAVPPRADQLLRDDFSPFAGNDSVAGFTNITVSEDFPLITLVSMVAPSPDWFIAVNSLNLRSGDNSNNGWKETFTMDVFVYDAGTDGGANYGSSDNPISPVAVSMLNSSPVGGNKMAEITFTLNSTTLGLEDEFLDINSFQLSPNPSKGVFNIATSTTNTIKEAVVYDILGKQVYALRNTQKEENITLNLTALNKGVYLLKTLLENNVTSTKKIVIN</sequence>
<dbReference type="PANTHER" id="PTHR11311:SF15">
    <property type="entry name" value="SPONDIN-2"/>
    <property type="match status" value="1"/>
</dbReference>
<dbReference type="GO" id="GO:0007155">
    <property type="term" value="P:cell adhesion"/>
    <property type="evidence" value="ECO:0007669"/>
    <property type="project" value="TreeGrafter"/>
</dbReference>
<organism evidence="4 5">
    <name type="scientific">Ichthyenterobacterium magnum</name>
    <dbReference type="NCBI Taxonomy" id="1230530"/>
    <lineage>
        <taxon>Bacteria</taxon>
        <taxon>Pseudomonadati</taxon>
        <taxon>Bacteroidota</taxon>
        <taxon>Flavobacteriia</taxon>
        <taxon>Flavobacteriales</taxon>
        <taxon>Flavobacteriaceae</taxon>
        <taxon>Ichthyenterobacterium</taxon>
    </lineage>
</organism>
<dbReference type="Pfam" id="PF06468">
    <property type="entry name" value="Spond_N"/>
    <property type="match status" value="1"/>
</dbReference>
<evidence type="ECO:0000259" key="3">
    <source>
        <dbReference type="PROSITE" id="PS51020"/>
    </source>
</evidence>
<dbReference type="InterPro" id="IPR009465">
    <property type="entry name" value="Spondin_N"/>
</dbReference>
<dbReference type="Gene3D" id="2.60.40.2130">
    <property type="entry name" value="F-spondin domain"/>
    <property type="match status" value="1"/>
</dbReference>
<dbReference type="PANTHER" id="PTHR11311">
    <property type="entry name" value="SPONDIN"/>
    <property type="match status" value="1"/>
</dbReference>
<feature type="signal peptide" evidence="2">
    <location>
        <begin position="1"/>
        <end position="26"/>
    </location>
</feature>
<evidence type="ECO:0000313" key="5">
    <source>
        <dbReference type="Proteomes" id="UP000284892"/>
    </source>
</evidence>
<gene>
    <name evidence="4" type="ORF">BXY80_2105</name>
</gene>
<dbReference type="Pfam" id="PF18962">
    <property type="entry name" value="Por_Secre_tail"/>
    <property type="match status" value="1"/>
</dbReference>
<comment type="caution">
    <text evidence="4">The sequence shown here is derived from an EMBL/GenBank/DDBJ whole genome shotgun (WGS) entry which is preliminary data.</text>
</comment>
<evidence type="ECO:0000256" key="1">
    <source>
        <dbReference type="ARBA" id="ARBA00022729"/>
    </source>
</evidence>
<dbReference type="RefSeq" id="WP_120201679.1">
    <property type="nucleotide sequence ID" value="NZ_RAQJ01000004.1"/>
</dbReference>
<feature type="domain" description="Spondin" evidence="3">
    <location>
        <begin position="20"/>
        <end position="214"/>
    </location>
</feature>
<protein>
    <submittedName>
        <fullName evidence="4">Putative secreted protein (Por secretion system target)</fullName>
    </submittedName>
</protein>
<dbReference type="Proteomes" id="UP000284892">
    <property type="component" value="Unassembled WGS sequence"/>
</dbReference>
<dbReference type="OrthoDB" id="8478811at2"/>
<dbReference type="NCBIfam" id="NF038123">
    <property type="entry name" value="NF038123_dom"/>
    <property type="match status" value="1"/>
</dbReference>
<dbReference type="EMBL" id="RAQJ01000004">
    <property type="protein sequence ID" value="RKE92189.1"/>
    <property type="molecule type" value="Genomic_DNA"/>
</dbReference>
<evidence type="ECO:0000256" key="2">
    <source>
        <dbReference type="SAM" id="SignalP"/>
    </source>
</evidence>
<proteinExistence type="predicted"/>
<dbReference type="AlphaFoldDB" id="A0A420DGJ0"/>
<dbReference type="NCBIfam" id="TIGR04183">
    <property type="entry name" value="Por_Secre_tail"/>
    <property type="match status" value="1"/>
</dbReference>
<dbReference type="InterPro" id="IPR038678">
    <property type="entry name" value="Spondin_N_sf"/>
</dbReference>
<reference evidence="4 5" key="1">
    <citation type="submission" date="2018-09" db="EMBL/GenBank/DDBJ databases">
        <title>Genomic Encyclopedia of Archaeal and Bacterial Type Strains, Phase II (KMG-II): from individual species to whole genera.</title>
        <authorList>
            <person name="Goeker M."/>
        </authorList>
    </citation>
    <scope>NUCLEOTIDE SEQUENCE [LARGE SCALE GENOMIC DNA]</scope>
    <source>
        <strain evidence="4 5">DSM 26283</strain>
    </source>
</reference>
<dbReference type="GO" id="GO:0031012">
    <property type="term" value="C:extracellular matrix"/>
    <property type="evidence" value="ECO:0007669"/>
    <property type="project" value="TreeGrafter"/>
</dbReference>
<dbReference type="InterPro" id="IPR026444">
    <property type="entry name" value="Secre_tail"/>
</dbReference>
<evidence type="ECO:0000313" key="4">
    <source>
        <dbReference type="EMBL" id="RKE92189.1"/>
    </source>
</evidence>
<keyword evidence="5" id="KW-1185">Reference proteome</keyword>
<dbReference type="PROSITE" id="PS51020">
    <property type="entry name" value="SPONDIN"/>
    <property type="match status" value="1"/>
</dbReference>
<dbReference type="NCBIfam" id="NF033708">
    <property type="entry name" value="T9SS_Cterm_ChiA"/>
    <property type="match status" value="1"/>
</dbReference>
<feature type="chain" id="PRO_5019522445" evidence="2">
    <location>
        <begin position="27"/>
        <end position="316"/>
    </location>
</feature>
<accession>A0A420DGJ0</accession>